<evidence type="ECO:0000313" key="2">
    <source>
        <dbReference type="EMBL" id="AXK36444.1"/>
    </source>
</evidence>
<evidence type="ECO:0000256" key="1">
    <source>
        <dbReference type="SAM" id="MobiDB-lite"/>
    </source>
</evidence>
<sequence length="70" mass="7418">MLTCSKLLMLQLPARTTRTAPLFPDPERESANGQDGGAAAAAVRFLPVRDPQTTDAIVAESGRARPDALL</sequence>
<feature type="region of interest" description="Disordered" evidence="1">
    <location>
        <begin position="15"/>
        <end position="39"/>
    </location>
</feature>
<keyword evidence="3" id="KW-1185">Reference proteome</keyword>
<dbReference type="EMBL" id="CP031320">
    <property type="protein sequence ID" value="AXK36444.1"/>
    <property type="molecule type" value="Genomic_DNA"/>
</dbReference>
<dbReference type="KEGG" id="sarm:DVA86_31565"/>
<proteinExistence type="predicted"/>
<evidence type="ECO:0000313" key="3">
    <source>
        <dbReference type="Proteomes" id="UP000254425"/>
    </source>
</evidence>
<accession>A0A345XXS8</accession>
<protein>
    <submittedName>
        <fullName evidence="2">Uncharacterized protein</fullName>
    </submittedName>
</protein>
<organism evidence="2 3">
    <name type="scientific">Streptomyces armeniacus</name>
    <dbReference type="NCBI Taxonomy" id="83291"/>
    <lineage>
        <taxon>Bacteria</taxon>
        <taxon>Bacillati</taxon>
        <taxon>Actinomycetota</taxon>
        <taxon>Actinomycetes</taxon>
        <taxon>Kitasatosporales</taxon>
        <taxon>Streptomycetaceae</taxon>
        <taxon>Streptomyces</taxon>
    </lineage>
</organism>
<reference evidence="2 3" key="1">
    <citation type="submission" date="2018-07" db="EMBL/GenBank/DDBJ databases">
        <title>Draft genome of the type strain Streptomyces armeniacus ATCC 15676.</title>
        <authorList>
            <person name="Labana P."/>
            <person name="Gosse J.T."/>
            <person name="Boddy C.N."/>
        </authorList>
    </citation>
    <scope>NUCLEOTIDE SEQUENCE [LARGE SCALE GENOMIC DNA]</scope>
    <source>
        <strain evidence="2 3">ATCC 15676</strain>
    </source>
</reference>
<dbReference type="AlphaFoldDB" id="A0A345XXS8"/>
<gene>
    <name evidence="2" type="ORF">DVA86_31565</name>
</gene>
<name>A0A345XXS8_9ACTN</name>
<dbReference type="Proteomes" id="UP000254425">
    <property type="component" value="Chromosome"/>
</dbReference>